<protein>
    <submittedName>
        <fullName evidence="1">Uncharacterized protein</fullName>
    </submittedName>
</protein>
<evidence type="ECO:0000313" key="1">
    <source>
        <dbReference type="Ensembl" id="ENSPNAP00000037819.2"/>
    </source>
</evidence>
<proteinExistence type="predicted"/>
<reference evidence="1" key="2">
    <citation type="submission" date="2025-08" db="UniProtKB">
        <authorList>
            <consortium name="Ensembl"/>
        </authorList>
    </citation>
    <scope>IDENTIFICATION</scope>
</reference>
<reference evidence="1" key="3">
    <citation type="submission" date="2025-09" db="UniProtKB">
        <authorList>
            <consortium name="Ensembl"/>
        </authorList>
    </citation>
    <scope>IDENTIFICATION</scope>
</reference>
<dbReference type="Ensembl" id="ENSPNAT00000041252.2">
    <property type="protein sequence ID" value="ENSPNAP00000037819.2"/>
    <property type="gene ID" value="ENSPNAG00000029869.2"/>
</dbReference>
<keyword evidence="2" id="KW-1185">Reference proteome</keyword>
<organism evidence="1 2">
    <name type="scientific">Pygocentrus nattereri</name>
    <name type="common">Red-bellied piranha</name>
    <dbReference type="NCBI Taxonomy" id="42514"/>
    <lineage>
        <taxon>Eukaryota</taxon>
        <taxon>Metazoa</taxon>
        <taxon>Chordata</taxon>
        <taxon>Craniata</taxon>
        <taxon>Vertebrata</taxon>
        <taxon>Euteleostomi</taxon>
        <taxon>Actinopterygii</taxon>
        <taxon>Neopterygii</taxon>
        <taxon>Teleostei</taxon>
        <taxon>Ostariophysi</taxon>
        <taxon>Characiformes</taxon>
        <taxon>Characoidei</taxon>
        <taxon>Pygocentrus</taxon>
    </lineage>
</organism>
<dbReference type="AlphaFoldDB" id="A0A3B4ER96"/>
<dbReference type="Proteomes" id="UP001501920">
    <property type="component" value="Chromosome 7"/>
</dbReference>
<name>A0A3B4ER96_PYGNA</name>
<reference evidence="1 2" key="1">
    <citation type="submission" date="2020-10" db="EMBL/GenBank/DDBJ databases">
        <title>Pygocentrus nattereri (red-bellied piranha) genome, fPygNat1, primary haplotype.</title>
        <authorList>
            <person name="Myers G."/>
            <person name="Meyer A."/>
            <person name="Karagic N."/>
            <person name="Pippel M."/>
            <person name="Winkler S."/>
            <person name="Tracey A."/>
            <person name="Wood J."/>
            <person name="Formenti G."/>
            <person name="Howe K."/>
            <person name="Fedrigo O."/>
            <person name="Jarvis E.D."/>
        </authorList>
    </citation>
    <scope>NUCLEOTIDE SEQUENCE [LARGE SCALE GENOMIC DNA]</scope>
</reference>
<sequence>MICGRAKKHFSTPSKSLLLASQIIPNTFTKVWALGCSVHCSEHHQFSTFLFHPSFLASSSVQSYNV</sequence>
<evidence type="ECO:0000313" key="2">
    <source>
        <dbReference type="Proteomes" id="UP001501920"/>
    </source>
</evidence>
<accession>A0A3B4ER96</accession>